<sequence length="69" mass="7458">MVGITASLARNIKKYRLLVGISQDKLSKAANVTLHAITKIESGATLDPRVKTIKKIADALGRTVDELLK</sequence>
<reference evidence="3 4" key="1">
    <citation type="journal article" date="2016" name="Nat. Commun.">
        <title>Thousands of microbial genomes shed light on interconnected biogeochemical processes in an aquifer system.</title>
        <authorList>
            <person name="Anantharaman K."/>
            <person name="Brown C.T."/>
            <person name="Hug L.A."/>
            <person name="Sharon I."/>
            <person name="Castelle C.J."/>
            <person name="Probst A.J."/>
            <person name="Thomas B.C."/>
            <person name="Singh A."/>
            <person name="Wilkins M.J."/>
            <person name="Karaoz U."/>
            <person name="Brodie E.L."/>
            <person name="Williams K.H."/>
            <person name="Hubbard S.S."/>
            <person name="Banfield J.F."/>
        </authorList>
    </citation>
    <scope>NUCLEOTIDE SEQUENCE [LARGE SCALE GENOMIC DNA]</scope>
</reference>
<dbReference type="STRING" id="1802115.A2756_02720"/>
<dbReference type="Gene3D" id="1.10.260.40">
    <property type="entry name" value="lambda repressor-like DNA-binding domains"/>
    <property type="match status" value="1"/>
</dbReference>
<proteinExistence type="predicted"/>
<dbReference type="EMBL" id="MHNL01000005">
    <property type="protein sequence ID" value="OGZ45796.1"/>
    <property type="molecule type" value="Genomic_DNA"/>
</dbReference>
<dbReference type="GO" id="GO:0003700">
    <property type="term" value="F:DNA-binding transcription factor activity"/>
    <property type="evidence" value="ECO:0007669"/>
    <property type="project" value="TreeGrafter"/>
</dbReference>
<evidence type="ECO:0000259" key="2">
    <source>
        <dbReference type="PROSITE" id="PS50943"/>
    </source>
</evidence>
<dbReference type="Pfam" id="PF01381">
    <property type="entry name" value="HTH_3"/>
    <property type="match status" value="1"/>
</dbReference>
<evidence type="ECO:0000313" key="4">
    <source>
        <dbReference type="Proteomes" id="UP000177785"/>
    </source>
</evidence>
<dbReference type="SUPFAM" id="SSF47413">
    <property type="entry name" value="lambda repressor-like DNA-binding domains"/>
    <property type="match status" value="1"/>
</dbReference>
<protein>
    <recommendedName>
        <fullName evidence="2">HTH cro/C1-type domain-containing protein</fullName>
    </recommendedName>
</protein>
<comment type="caution">
    <text evidence="3">The sequence shown here is derived from an EMBL/GenBank/DDBJ whole genome shotgun (WGS) entry which is preliminary data.</text>
</comment>
<evidence type="ECO:0000256" key="1">
    <source>
        <dbReference type="ARBA" id="ARBA00023125"/>
    </source>
</evidence>
<dbReference type="InterPro" id="IPR001387">
    <property type="entry name" value="Cro/C1-type_HTH"/>
</dbReference>
<accession>A0A1G2G6C5</accession>
<dbReference type="GO" id="GO:0003677">
    <property type="term" value="F:DNA binding"/>
    <property type="evidence" value="ECO:0007669"/>
    <property type="project" value="UniProtKB-KW"/>
</dbReference>
<dbReference type="PANTHER" id="PTHR46797:SF1">
    <property type="entry name" value="METHYLPHOSPHONATE SYNTHASE"/>
    <property type="match status" value="1"/>
</dbReference>
<dbReference type="AlphaFoldDB" id="A0A1G2G6C5"/>
<dbReference type="GO" id="GO:0005829">
    <property type="term" value="C:cytosol"/>
    <property type="evidence" value="ECO:0007669"/>
    <property type="project" value="TreeGrafter"/>
</dbReference>
<name>A0A1G2G6C5_9BACT</name>
<dbReference type="InterPro" id="IPR010982">
    <property type="entry name" value="Lambda_DNA-bd_dom_sf"/>
</dbReference>
<organism evidence="3 4">
    <name type="scientific">Candidatus Ryanbacteria bacterium RIFCSPHIGHO2_01_FULL_48_27</name>
    <dbReference type="NCBI Taxonomy" id="1802115"/>
    <lineage>
        <taxon>Bacteria</taxon>
        <taxon>Candidatus Ryaniibacteriota</taxon>
    </lineage>
</organism>
<dbReference type="PROSITE" id="PS50943">
    <property type="entry name" value="HTH_CROC1"/>
    <property type="match status" value="1"/>
</dbReference>
<evidence type="ECO:0000313" key="3">
    <source>
        <dbReference type="EMBL" id="OGZ45796.1"/>
    </source>
</evidence>
<dbReference type="InterPro" id="IPR050807">
    <property type="entry name" value="TransReg_Diox_bact_type"/>
</dbReference>
<dbReference type="SMART" id="SM00530">
    <property type="entry name" value="HTH_XRE"/>
    <property type="match status" value="1"/>
</dbReference>
<gene>
    <name evidence="3" type="ORF">A2756_02720</name>
</gene>
<dbReference type="Proteomes" id="UP000177785">
    <property type="component" value="Unassembled WGS sequence"/>
</dbReference>
<keyword evidence="1" id="KW-0238">DNA-binding</keyword>
<feature type="domain" description="HTH cro/C1-type" evidence="2">
    <location>
        <begin position="12"/>
        <end position="67"/>
    </location>
</feature>
<dbReference type="PANTHER" id="PTHR46797">
    <property type="entry name" value="HTH-TYPE TRANSCRIPTIONAL REGULATOR"/>
    <property type="match status" value="1"/>
</dbReference>
<dbReference type="CDD" id="cd00093">
    <property type="entry name" value="HTH_XRE"/>
    <property type="match status" value="1"/>
</dbReference>